<feature type="chain" id="PRO_5043978067" evidence="2">
    <location>
        <begin position="29"/>
        <end position="72"/>
    </location>
</feature>
<dbReference type="AlphaFoldDB" id="A0AAV6M8V1"/>
<evidence type="ECO:0000256" key="2">
    <source>
        <dbReference type="SAM" id="SignalP"/>
    </source>
</evidence>
<dbReference type="Proteomes" id="UP000685013">
    <property type="component" value="Chromosome 16"/>
</dbReference>
<feature type="region of interest" description="Disordered" evidence="1">
    <location>
        <begin position="49"/>
        <end position="72"/>
    </location>
</feature>
<accession>A0AAV6M8V1</accession>
<keyword evidence="2" id="KW-0732">Signal</keyword>
<sequence length="72" mass="7942">MASNNKSMLWKVLFAIMLILCSSHMAFGRHIADATPRRSYNENNKESISRALLGSQTDVPRRGNYGGGEPSS</sequence>
<dbReference type="EMBL" id="JAGKQH010000016">
    <property type="protein sequence ID" value="KAG6576807.1"/>
    <property type="molecule type" value="Genomic_DNA"/>
</dbReference>
<evidence type="ECO:0000313" key="3">
    <source>
        <dbReference type="EMBL" id="KAG6576807.1"/>
    </source>
</evidence>
<feature type="non-terminal residue" evidence="3">
    <location>
        <position position="1"/>
    </location>
</feature>
<name>A0AAV6M8V1_9ROSI</name>
<keyword evidence="4" id="KW-1185">Reference proteome</keyword>
<evidence type="ECO:0000313" key="4">
    <source>
        <dbReference type="Proteomes" id="UP000685013"/>
    </source>
</evidence>
<feature type="signal peptide" evidence="2">
    <location>
        <begin position="1"/>
        <end position="28"/>
    </location>
</feature>
<proteinExistence type="predicted"/>
<organism evidence="3 4">
    <name type="scientific">Cucurbita argyrosperma subsp. sororia</name>
    <dbReference type="NCBI Taxonomy" id="37648"/>
    <lineage>
        <taxon>Eukaryota</taxon>
        <taxon>Viridiplantae</taxon>
        <taxon>Streptophyta</taxon>
        <taxon>Embryophyta</taxon>
        <taxon>Tracheophyta</taxon>
        <taxon>Spermatophyta</taxon>
        <taxon>Magnoliopsida</taxon>
        <taxon>eudicotyledons</taxon>
        <taxon>Gunneridae</taxon>
        <taxon>Pentapetalae</taxon>
        <taxon>rosids</taxon>
        <taxon>fabids</taxon>
        <taxon>Cucurbitales</taxon>
        <taxon>Cucurbitaceae</taxon>
        <taxon>Cucurbiteae</taxon>
        <taxon>Cucurbita</taxon>
    </lineage>
</organism>
<evidence type="ECO:0000256" key="1">
    <source>
        <dbReference type="SAM" id="MobiDB-lite"/>
    </source>
</evidence>
<reference evidence="3 4" key="1">
    <citation type="journal article" date="2021" name="Hortic Res">
        <title>The domestication of Cucurbita argyrosperma as revealed by the genome of its wild relative.</title>
        <authorList>
            <person name="Barrera-Redondo J."/>
            <person name="Sanchez-de la Vega G."/>
            <person name="Aguirre-Liguori J.A."/>
            <person name="Castellanos-Morales G."/>
            <person name="Gutierrez-Guerrero Y.T."/>
            <person name="Aguirre-Dugua X."/>
            <person name="Aguirre-Planter E."/>
            <person name="Tenaillon M.I."/>
            <person name="Lira-Saade R."/>
            <person name="Eguiarte L.E."/>
        </authorList>
    </citation>
    <scope>NUCLEOTIDE SEQUENCE [LARGE SCALE GENOMIC DNA]</scope>
    <source>
        <strain evidence="3">JBR-2021</strain>
    </source>
</reference>
<protein>
    <submittedName>
        <fullName evidence="3">Uncharacterized protein</fullName>
    </submittedName>
</protein>
<gene>
    <name evidence="3" type="ORF">SDJN03_24381</name>
</gene>
<comment type="caution">
    <text evidence="3">The sequence shown here is derived from an EMBL/GenBank/DDBJ whole genome shotgun (WGS) entry which is preliminary data.</text>
</comment>